<keyword evidence="2" id="KW-1185">Reference proteome</keyword>
<dbReference type="AlphaFoldDB" id="A0A016WNW2"/>
<dbReference type="SUPFAM" id="SSF56112">
    <property type="entry name" value="Protein kinase-like (PK-like)"/>
    <property type="match status" value="1"/>
</dbReference>
<dbReference type="EMBL" id="JARK01000174">
    <property type="protein sequence ID" value="EYC41291.1"/>
    <property type="molecule type" value="Genomic_DNA"/>
</dbReference>
<dbReference type="OrthoDB" id="1022360at2759"/>
<accession>A0A016WNW2</accession>
<evidence type="ECO:0000313" key="1">
    <source>
        <dbReference type="EMBL" id="EYC41291.1"/>
    </source>
</evidence>
<proteinExistence type="predicted"/>
<dbReference type="Gene3D" id="1.10.510.10">
    <property type="entry name" value="Transferase(Phosphotransferase) domain 1"/>
    <property type="match status" value="1"/>
</dbReference>
<dbReference type="Proteomes" id="UP000024635">
    <property type="component" value="Unassembled WGS sequence"/>
</dbReference>
<name>A0A016WNW2_9BILA</name>
<sequence length="67" mass="7564">MSLPPYSIIFLSLFKVSPEMAHMLSRCVVKDPSRRATASELLRHPLLNKAQHPSCIAHLINNNEKPN</sequence>
<dbReference type="InterPro" id="IPR011009">
    <property type="entry name" value="Kinase-like_dom_sf"/>
</dbReference>
<reference evidence="2" key="1">
    <citation type="journal article" date="2015" name="Nat. Genet.">
        <title>The genome and transcriptome of the zoonotic hookworm Ancylostoma ceylanicum identify infection-specific gene families.</title>
        <authorList>
            <person name="Schwarz E.M."/>
            <person name="Hu Y."/>
            <person name="Antoshechkin I."/>
            <person name="Miller M.M."/>
            <person name="Sternberg P.W."/>
            <person name="Aroian R.V."/>
        </authorList>
    </citation>
    <scope>NUCLEOTIDE SEQUENCE</scope>
    <source>
        <strain evidence="2">HY135</strain>
    </source>
</reference>
<organism evidence="1 2">
    <name type="scientific">Ancylostoma ceylanicum</name>
    <dbReference type="NCBI Taxonomy" id="53326"/>
    <lineage>
        <taxon>Eukaryota</taxon>
        <taxon>Metazoa</taxon>
        <taxon>Ecdysozoa</taxon>
        <taxon>Nematoda</taxon>
        <taxon>Chromadorea</taxon>
        <taxon>Rhabditida</taxon>
        <taxon>Rhabditina</taxon>
        <taxon>Rhabditomorpha</taxon>
        <taxon>Strongyloidea</taxon>
        <taxon>Ancylostomatidae</taxon>
        <taxon>Ancylostomatinae</taxon>
        <taxon>Ancylostoma</taxon>
    </lineage>
</organism>
<evidence type="ECO:0008006" key="3">
    <source>
        <dbReference type="Google" id="ProtNLM"/>
    </source>
</evidence>
<comment type="caution">
    <text evidence="1">The sequence shown here is derived from an EMBL/GenBank/DDBJ whole genome shotgun (WGS) entry which is preliminary data.</text>
</comment>
<gene>
    <name evidence="1" type="primary">Acey_s0574.g179</name>
    <name evidence="1" type="synonym">Acey-pak-2</name>
    <name evidence="1" type="ORF">Y032_0574g179</name>
</gene>
<evidence type="ECO:0000313" key="2">
    <source>
        <dbReference type="Proteomes" id="UP000024635"/>
    </source>
</evidence>
<protein>
    <recommendedName>
        <fullName evidence="3">Protein kinase domain-containing protein</fullName>
    </recommendedName>
</protein>